<reference evidence="3 4" key="1">
    <citation type="submission" date="2023-01" db="EMBL/GenBank/DDBJ databases">
        <title>Analysis of 21 Apiospora genomes using comparative genomics revels a genus with tremendous synthesis potential of carbohydrate active enzymes and secondary metabolites.</title>
        <authorList>
            <person name="Sorensen T."/>
        </authorList>
    </citation>
    <scope>NUCLEOTIDE SEQUENCE [LARGE SCALE GENOMIC DNA]</scope>
    <source>
        <strain evidence="3 4">CBS 117206</strain>
    </source>
</reference>
<keyword evidence="4" id="KW-1185">Reference proteome</keyword>
<dbReference type="AlphaFoldDB" id="A0AAW0QRS5"/>
<gene>
    <name evidence="3" type="ORF">PG999_009708</name>
</gene>
<protein>
    <submittedName>
        <fullName evidence="3">Het domain protein</fullName>
    </submittedName>
</protein>
<dbReference type="PANTHER" id="PTHR39596:SF3">
    <property type="entry name" value="HETEROKARYON INCOMPATIBILITY DOMAIN-CONTAINING PROTEIN"/>
    <property type="match status" value="1"/>
</dbReference>
<dbReference type="PANTHER" id="PTHR39596">
    <property type="match status" value="1"/>
</dbReference>
<evidence type="ECO:0000256" key="1">
    <source>
        <dbReference type="SAM" id="MobiDB-lite"/>
    </source>
</evidence>
<evidence type="ECO:0000313" key="3">
    <source>
        <dbReference type="EMBL" id="KAK8106349.1"/>
    </source>
</evidence>
<comment type="caution">
    <text evidence="3">The sequence shown here is derived from an EMBL/GenBank/DDBJ whole genome shotgun (WGS) entry which is preliminary data.</text>
</comment>
<dbReference type="Proteomes" id="UP001392437">
    <property type="component" value="Unassembled WGS sequence"/>
</dbReference>
<dbReference type="EMBL" id="JAQQWP010000008">
    <property type="protein sequence ID" value="KAK8106349.1"/>
    <property type="molecule type" value="Genomic_DNA"/>
</dbReference>
<proteinExistence type="predicted"/>
<organism evidence="3 4">
    <name type="scientific">Apiospora kogelbergensis</name>
    <dbReference type="NCBI Taxonomy" id="1337665"/>
    <lineage>
        <taxon>Eukaryota</taxon>
        <taxon>Fungi</taxon>
        <taxon>Dikarya</taxon>
        <taxon>Ascomycota</taxon>
        <taxon>Pezizomycotina</taxon>
        <taxon>Sordariomycetes</taxon>
        <taxon>Xylariomycetidae</taxon>
        <taxon>Amphisphaeriales</taxon>
        <taxon>Apiosporaceae</taxon>
        <taxon>Apiospora</taxon>
    </lineage>
</organism>
<feature type="domain" description="Heterokaryon incompatibility" evidence="2">
    <location>
        <begin position="388"/>
        <end position="489"/>
    </location>
</feature>
<dbReference type="Pfam" id="PF06985">
    <property type="entry name" value="HET"/>
    <property type="match status" value="1"/>
</dbReference>
<dbReference type="InterPro" id="IPR010730">
    <property type="entry name" value="HET"/>
</dbReference>
<accession>A0AAW0QRS5</accession>
<evidence type="ECO:0000259" key="2">
    <source>
        <dbReference type="Pfam" id="PF06985"/>
    </source>
</evidence>
<name>A0AAW0QRS5_9PEZI</name>
<sequence length="1010" mass="113634">MLNAMAPSLRVLQAGWVLLNSPCHSTVSRSIFSWPQYQLSQAKMDHLHEAYRDLGIKEIPYHKELEECLSQQHHMPSHGYNYQDFILFPSHHGYDIDEDHRIRVSTRPKHCEAPLLGRYQFLQAWLYFALVRCVVREDKPLLTKDQLISDHRGSVTTAKLPKRLEKWHCWIRKLKKEAPDEAEMRCLEANQILVLAKHVITAELASDKKPGVTDSEQLQDLCLMILGETLSSTLIHIMERCNISLPGWQIENGGWGPPKFVFTKMREAKWCERFQEVLKNQLGQNATLLYTTLSKLNGEPSHSNHSCTRDRCVYVEARHTTSNSPDAEYKPQHHRKCNQHGITSVDQAIDCQLVGIDEGRLIKMVNECTTGDLSVELVKWSSTGHAPYVTISHVWAHGLGNKSGPKIWRCQLQYIHRLLKQVPASLNPPEEIQTSSNISAGKKCRYFWLDTLAIPVNDSAARQKAIKDIFYVFDNATCGIVVDKYVTQDGVHENPRTLGIRLLSSAWMQRLWTLQEAFVSRKLSIALNEDKLKGIDDLLASENERGIFIDSSAMVARKLSQNLMGDERVIRNQSMRYANGEPDHARSSSLIASAWHSARFRSVGRLENETQVLASLLNVQPPVLGNETEKGHPKGDPRWLMFRERLMAQFWTGVASNETLKHSIPAGIIFLPGKRLNIKGFGWAPATSMPGQDEDYPYPLSTLGEGTELSPIDAPKGLFVTYPGYRIRALRRKSGRVIHGPFHFSVNMGLYDWYLAEPINKGNEDSDARFALQEINNGAAPNLAVIVSRPRPVETPRRDSFADSGHHQSHQRPHETQDPVIYCRIIRRLKISRVSDPRSLSIPDEYNVSGASPAKYNGSDAANDRMLRLYQKFDPGIVGIATSERQRWCVDGYVVSDAEIIPGTAGCVPKLPTETFALGSGSQLPSQLGSVSGDQKDQPVRAATEYSQIRQFGMPQADRAETLPVLPSTDHTEAAMPGTSKSKSNWKKFTNNVVPKIARPWLKAKGNAGK</sequence>
<evidence type="ECO:0000313" key="4">
    <source>
        <dbReference type="Proteomes" id="UP001392437"/>
    </source>
</evidence>
<feature type="region of interest" description="Disordered" evidence="1">
    <location>
        <begin position="794"/>
        <end position="815"/>
    </location>
</feature>